<dbReference type="RefSeq" id="WP_105534277.1">
    <property type="nucleotide sequence ID" value="NZ_PUGF01000037.1"/>
</dbReference>
<evidence type="ECO:0000256" key="1">
    <source>
        <dbReference type="SAM" id="SignalP"/>
    </source>
</evidence>
<sequence>MKINDGKLRAVALAITCLAVSLPGQAAPMGFKDSWMVMGDFDTNWRDLYTNYAFTPQDAFGVDALYMRSDDKLQTLDLVDATYTRLIQRWNLPDAQANFWFMGGLGEARTYDQRSGIFDTKLMVSPGLQLDYETTRVYFAANTQLYRAEQINHDMASLRTGFSFYETEFDETQPWFIIEARRMHDLSDKTEITPMLRLINKDYFIEAGVNNSRQFRFNFMYTL</sequence>
<dbReference type="Proteomes" id="UP000237839">
    <property type="component" value="Unassembled WGS sequence"/>
</dbReference>
<keyword evidence="3" id="KW-1185">Reference proteome</keyword>
<proteinExistence type="predicted"/>
<dbReference type="OrthoDB" id="7627797at2"/>
<gene>
    <name evidence="2" type="ORF">S2091_4552</name>
</gene>
<evidence type="ECO:0008006" key="4">
    <source>
        <dbReference type="Google" id="ProtNLM"/>
    </source>
</evidence>
<keyword evidence="1" id="KW-0732">Signal</keyword>
<name>A0A2S9GSQ2_9BURK</name>
<dbReference type="EMBL" id="PUGF01000037">
    <property type="protein sequence ID" value="PRC90726.1"/>
    <property type="molecule type" value="Genomic_DNA"/>
</dbReference>
<evidence type="ECO:0000313" key="3">
    <source>
        <dbReference type="Proteomes" id="UP000237839"/>
    </source>
</evidence>
<accession>A0A2S9GSQ2</accession>
<feature type="chain" id="PRO_5015485163" description="Outer membrane protein beta-barrel domain" evidence="1">
    <location>
        <begin position="27"/>
        <end position="223"/>
    </location>
</feature>
<comment type="caution">
    <text evidence="2">The sequence shown here is derived from an EMBL/GenBank/DDBJ whole genome shotgun (WGS) entry which is preliminary data.</text>
</comment>
<dbReference type="AlphaFoldDB" id="A0A2S9GSQ2"/>
<evidence type="ECO:0000313" key="2">
    <source>
        <dbReference type="EMBL" id="PRC90726.1"/>
    </source>
</evidence>
<feature type="signal peptide" evidence="1">
    <location>
        <begin position="1"/>
        <end position="26"/>
    </location>
</feature>
<organism evidence="2 3">
    <name type="scientific">Solimicrobium silvestre</name>
    <dbReference type="NCBI Taxonomy" id="2099400"/>
    <lineage>
        <taxon>Bacteria</taxon>
        <taxon>Pseudomonadati</taxon>
        <taxon>Pseudomonadota</taxon>
        <taxon>Betaproteobacteria</taxon>
        <taxon>Burkholderiales</taxon>
        <taxon>Oxalobacteraceae</taxon>
        <taxon>Solimicrobium</taxon>
    </lineage>
</organism>
<protein>
    <recommendedName>
        <fullName evidence="4">Outer membrane protein beta-barrel domain</fullName>
    </recommendedName>
</protein>
<reference evidence="2 3" key="1">
    <citation type="submission" date="2018-02" db="EMBL/GenBank/DDBJ databases">
        <title>Solimicrobium silvestre gen. nov., sp. nov., isolated from alpine forest soil.</title>
        <authorList>
            <person name="Margesin R."/>
            <person name="Albuquerque L."/>
            <person name="Zhang D.-C."/>
            <person name="Froufe H.J.C."/>
            <person name="Severino R."/>
            <person name="Roxo I."/>
            <person name="Egas C."/>
            <person name="Da Costa M.S."/>
        </authorList>
    </citation>
    <scope>NUCLEOTIDE SEQUENCE [LARGE SCALE GENOMIC DNA]</scope>
    <source>
        <strain evidence="2 3">S20-91</strain>
    </source>
</reference>